<evidence type="ECO:0000256" key="1">
    <source>
        <dbReference type="SAM" id="MobiDB-lite"/>
    </source>
</evidence>
<evidence type="ECO:0000313" key="3">
    <source>
        <dbReference type="Proteomes" id="UP000237105"/>
    </source>
</evidence>
<feature type="non-terminal residue" evidence="2">
    <location>
        <position position="129"/>
    </location>
</feature>
<dbReference type="EMBL" id="JXTB01000157">
    <property type="protein sequence ID" value="PON57675.1"/>
    <property type="molecule type" value="Genomic_DNA"/>
</dbReference>
<name>A0A2P5C9K4_PARAD</name>
<evidence type="ECO:0000313" key="2">
    <source>
        <dbReference type="EMBL" id="PON57675.1"/>
    </source>
</evidence>
<organism evidence="2 3">
    <name type="scientific">Parasponia andersonii</name>
    <name type="common">Sponia andersonii</name>
    <dbReference type="NCBI Taxonomy" id="3476"/>
    <lineage>
        <taxon>Eukaryota</taxon>
        <taxon>Viridiplantae</taxon>
        <taxon>Streptophyta</taxon>
        <taxon>Embryophyta</taxon>
        <taxon>Tracheophyta</taxon>
        <taxon>Spermatophyta</taxon>
        <taxon>Magnoliopsida</taxon>
        <taxon>eudicotyledons</taxon>
        <taxon>Gunneridae</taxon>
        <taxon>Pentapetalae</taxon>
        <taxon>rosids</taxon>
        <taxon>fabids</taxon>
        <taxon>Rosales</taxon>
        <taxon>Cannabaceae</taxon>
        <taxon>Parasponia</taxon>
    </lineage>
</organism>
<dbReference type="Proteomes" id="UP000237105">
    <property type="component" value="Unassembled WGS sequence"/>
</dbReference>
<sequence length="129" mass="14784">MYVCIYRCIGLKYLNREERESRRRGKESKEGNAGRGKRQERREFLELNSQFQQSIKQIAPFFYDSSPSLCSSLSPLPSPDHLQLQTLKQPHLKPASQPIPQLFRFPIIGPFGSLQAHHTTISLSLSLSL</sequence>
<protein>
    <submittedName>
        <fullName evidence="2">Uncharacterized protein</fullName>
    </submittedName>
</protein>
<reference evidence="3" key="1">
    <citation type="submission" date="2016-06" db="EMBL/GenBank/DDBJ databases">
        <title>Parallel loss of symbiosis genes in relatives of nitrogen-fixing non-legume Parasponia.</title>
        <authorList>
            <person name="Van Velzen R."/>
            <person name="Holmer R."/>
            <person name="Bu F."/>
            <person name="Rutten L."/>
            <person name="Van Zeijl A."/>
            <person name="Liu W."/>
            <person name="Santuari L."/>
            <person name="Cao Q."/>
            <person name="Sharma T."/>
            <person name="Shen D."/>
            <person name="Roswanjaya Y."/>
            <person name="Wardhani T."/>
            <person name="Kalhor M.S."/>
            <person name="Jansen J."/>
            <person name="Van den Hoogen J."/>
            <person name="Gungor B."/>
            <person name="Hartog M."/>
            <person name="Hontelez J."/>
            <person name="Verver J."/>
            <person name="Yang W.-C."/>
            <person name="Schijlen E."/>
            <person name="Repin R."/>
            <person name="Schilthuizen M."/>
            <person name="Schranz E."/>
            <person name="Heidstra R."/>
            <person name="Miyata K."/>
            <person name="Fedorova E."/>
            <person name="Kohlen W."/>
            <person name="Bisseling T."/>
            <person name="Smit S."/>
            <person name="Geurts R."/>
        </authorList>
    </citation>
    <scope>NUCLEOTIDE SEQUENCE [LARGE SCALE GENOMIC DNA]</scope>
    <source>
        <strain evidence="3">cv. WU1-14</strain>
    </source>
</reference>
<gene>
    <name evidence="2" type="ORF">PanWU01x14_172230</name>
</gene>
<feature type="region of interest" description="Disordered" evidence="1">
    <location>
        <begin position="19"/>
        <end position="41"/>
    </location>
</feature>
<accession>A0A2P5C9K4</accession>
<proteinExistence type="predicted"/>
<feature type="compositionally biased region" description="Basic and acidic residues" evidence="1">
    <location>
        <begin position="19"/>
        <end position="32"/>
    </location>
</feature>
<dbReference type="AlphaFoldDB" id="A0A2P5C9K4"/>
<comment type="caution">
    <text evidence="2">The sequence shown here is derived from an EMBL/GenBank/DDBJ whole genome shotgun (WGS) entry which is preliminary data.</text>
</comment>
<keyword evidence="3" id="KW-1185">Reference proteome</keyword>